<reference evidence="2 3" key="1">
    <citation type="submission" date="2019-02" db="EMBL/GenBank/DDBJ databases">
        <title>Draft genome sequence of Amycolatopsis sp. 8-3EHSu isolated from roots of Suaeda maritima.</title>
        <authorList>
            <person name="Duangmal K."/>
            <person name="Chantavorakit T."/>
        </authorList>
    </citation>
    <scope>NUCLEOTIDE SEQUENCE [LARGE SCALE GENOMIC DNA]</scope>
    <source>
        <strain evidence="2 3">8-3EHSu</strain>
    </source>
</reference>
<protein>
    <submittedName>
        <fullName evidence="2">Amidohydrolase</fullName>
    </submittedName>
</protein>
<dbReference type="Proteomes" id="UP000292003">
    <property type="component" value="Unassembled WGS sequence"/>
</dbReference>
<sequence>MTNRREFLRWLTVAGVGVTAAGVLPAAARAETGVTVVRGGTVIDGTGARPRQADVVLVGEHVAGVGHGAPVPEGAVVVDARGRYVIPGLWDMHTHGSDLVETFPPLHLVNGVTGIREMWGYPENRAVRDRIEQGTLLGPRMIMASSIVDGPVSLLAPPVTKVSTPDEARAAVRTAKAERADFVKIYSYLTPDLFAAVADESWRQGLPFGGHLPYRLTPRQASDLGQRVFEHLHAVYFSASSREAELRRVLDATPFDPADPRAFFRVARALEREAALSYDPAKARSLFAHLARRDTWQSPTLKVNQVMTSPADTFANDPRLRYIPDWLEQFWAQTIKNNAPVTPEEIAAYRAYFEAQLRLTKAACDAGSGILGGTDCLNPYVLPGFGTHDELELLVRAGLSPMAALQTMTRDAARFLGLGHRSGTLTAGKWADLVVLDADPLADIRNSAKVHAVVTRGRLIDAARREAMLAEVEKAAQQPPDPARLAALHARPQCACA</sequence>
<dbReference type="InterPro" id="IPR051781">
    <property type="entry name" value="Metallo-dep_Hydrolase"/>
</dbReference>
<proteinExistence type="predicted"/>
<evidence type="ECO:0000313" key="3">
    <source>
        <dbReference type="Proteomes" id="UP000292003"/>
    </source>
</evidence>
<accession>A0A4Q7J545</accession>
<dbReference type="SUPFAM" id="SSF51338">
    <property type="entry name" value="Composite domain of metallo-dependent hydrolases"/>
    <property type="match status" value="1"/>
</dbReference>
<dbReference type="Gene3D" id="3.20.20.140">
    <property type="entry name" value="Metal-dependent hydrolases"/>
    <property type="match status" value="1"/>
</dbReference>
<dbReference type="EMBL" id="SFCC01000011">
    <property type="protein sequence ID" value="RZQ61846.1"/>
    <property type="molecule type" value="Genomic_DNA"/>
</dbReference>
<dbReference type="InterPro" id="IPR006311">
    <property type="entry name" value="TAT_signal"/>
</dbReference>
<dbReference type="GO" id="GO:0016810">
    <property type="term" value="F:hydrolase activity, acting on carbon-nitrogen (but not peptide) bonds"/>
    <property type="evidence" value="ECO:0007669"/>
    <property type="project" value="InterPro"/>
</dbReference>
<dbReference type="RefSeq" id="WP_130477579.1">
    <property type="nucleotide sequence ID" value="NZ_SFCC01000011.1"/>
</dbReference>
<organism evidence="2 3">
    <name type="scientific">Amycolatopsis suaedae</name>
    <dbReference type="NCBI Taxonomy" id="2510978"/>
    <lineage>
        <taxon>Bacteria</taxon>
        <taxon>Bacillati</taxon>
        <taxon>Actinomycetota</taxon>
        <taxon>Actinomycetes</taxon>
        <taxon>Pseudonocardiales</taxon>
        <taxon>Pseudonocardiaceae</taxon>
        <taxon>Amycolatopsis</taxon>
    </lineage>
</organism>
<keyword evidence="2" id="KW-0378">Hydrolase</keyword>
<dbReference type="PANTHER" id="PTHR43135:SF3">
    <property type="entry name" value="ALPHA-D-RIBOSE 1-METHYLPHOSPHONATE 5-TRIPHOSPHATE DIPHOSPHATASE"/>
    <property type="match status" value="1"/>
</dbReference>
<dbReference type="PROSITE" id="PS51318">
    <property type="entry name" value="TAT"/>
    <property type="match status" value="1"/>
</dbReference>
<feature type="domain" description="Amidohydrolase-related" evidence="1">
    <location>
        <begin position="389"/>
        <end position="459"/>
    </location>
</feature>
<comment type="caution">
    <text evidence="2">The sequence shown here is derived from an EMBL/GenBank/DDBJ whole genome shotgun (WGS) entry which is preliminary data.</text>
</comment>
<dbReference type="Gene3D" id="2.30.40.10">
    <property type="entry name" value="Urease, subunit C, domain 1"/>
    <property type="match status" value="2"/>
</dbReference>
<dbReference type="PANTHER" id="PTHR43135">
    <property type="entry name" value="ALPHA-D-RIBOSE 1-METHYLPHOSPHONATE 5-TRIPHOSPHATE DIPHOSPHATASE"/>
    <property type="match status" value="1"/>
</dbReference>
<dbReference type="AlphaFoldDB" id="A0A4Q7J545"/>
<dbReference type="InterPro" id="IPR011059">
    <property type="entry name" value="Metal-dep_hydrolase_composite"/>
</dbReference>
<evidence type="ECO:0000313" key="2">
    <source>
        <dbReference type="EMBL" id="RZQ61846.1"/>
    </source>
</evidence>
<keyword evidence="3" id="KW-1185">Reference proteome</keyword>
<evidence type="ECO:0000259" key="1">
    <source>
        <dbReference type="Pfam" id="PF01979"/>
    </source>
</evidence>
<dbReference type="SUPFAM" id="SSF51556">
    <property type="entry name" value="Metallo-dependent hydrolases"/>
    <property type="match status" value="1"/>
</dbReference>
<dbReference type="OrthoDB" id="3189065at2"/>
<gene>
    <name evidence="2" type="ORF">EWH70_23170</name>
</gene>
<dbReference type="InterPro" id="IPR006680">
    <property type="entry name" value="Amidohydro-rel"/>
</dbReference>
<dbReference type="Pfam" id="PF01979">
    <property type="entry name" value="Amidohydro_1"/>
    <property type="match status" value="1"/>
</dbReference>
<name>A0A4Q7J545_9PSEU</name>
<dbReference type="InterPro" id="IPR032466">
    <property type="entry name" value="Metal_Hydrolase"/>
</dbReference>